<dbReference type="AlphaFoldDB" id="A0A1H4R6X1"/>
<protein>
    <submittedName>
        <fullName evidence="7">DNA helicase-2 / ATP-dependent DNA helicase PcrA</fullName>
    </submittedName>
</protein>
<evidence type="ECO:0000256" key="5">
    <source>
        <dbReference type="PROSITE-ProRule" id="PRU00560"/>
    </source>
</evidence>
<gene>
    <name evidence="7" type="ORF">SAMN04489793_1949</name>
</gene>
<name>A0A1H4R6X1_TSUTY</name>
<evidence type="ECO:0000256" key="1">
    <source>
        <dbReference type="ARBA" id="ARBA00022741"/>
    </source>
</evidence>
<keyword evidence="4 5" id="KW-0067">ATP-binding</keyword>
<evidence type="ECO:0000256" key="2">
    <source>
        <dbReference type="ARBA" id="ARBA00022801"/>
    </source>
</evidence>
<dbReference type="STRING" id="57704.SAMN04489793_1949"/>
<dbReference type="SUPFAM" id="SSF52540">
    <property type="entry name" value="P-loop containing nucleoside triphosphate hydrolases"/>
    <property type="match status" value="1"/>
</dbReference>
<proteinExistence type="predicted"/>
<dbReference type="GO" id="GO:0003678">
    <property type="term" value="F:DNA helicase activity"/>
    <property type="evidence" value="ECO:0007669"/>
    <property type="project" value="InterPro"/>
</dbReference>
<dbReference type="InterPro" id="IPR000212">
    <property type="entry name" value="DNA_helicase_UvrD/REP"/>
</dbReference>
<dbReference type="CDD" id="cd17932">
    <property type="entry name" value="DEXQc_UvrD"/>
    <property type="match status" value="1"/>
</dbReference>
<dbReference type="GO" id="GO:0003677">
    <property type="term" value="F:DNA binding"/>
    <property type="evidence" value="ECO:0007669"/>
    <property type="project" value="InterPro"/>
</dbReference>
<dbReference type="PROSITE" id="PS51198">
    <property type="entry name" value="UVRD_HELICASE_ATP_BIND"/>
    <property type="match status" value="1"/>
</dbReference>
<dbReference type="GO" id="GO:0016787">
    <property type="term" value="F:hydrolase activity"/>
    <property type="evidence" value="ECO:0007669"/>
    <property type="project" value="UniProtKB-UniRule"/>
</dbReference>
<dbReference type="OrthoDB" id="3196263at2"/>
<sequence>MITELDPSQAAVADAAPHERLLVTAGAGQGKTEVVAARLEHLIDEGLSASREILVLSFSRAAVRAIEDRLRAAELARVNVRTFDSFASELILVAGLEPVGTFDERIRMATRLLAEDPDVNDLMSDLRHVVIDEVQDLVGDRADFVLAIVGGIDDEAGITVLGDPLQGIYDFVLSESESGTTFDELLVGLEALPGAQRVTLERDYRARGSDCVRFVEVSKQVRRMGLPDAIELIRTYRESLPHVKVVDDWQEVVGPTGRTGVLCRSNAEVLAVSAELSSSGIEHVVRRPARARGGARWIANALSGLTGPLVARSDVERALAAVLPQDEVSECWFALTRSTGRTRSGDQLNLAALRAAIRTAAVPLQLVEPDDAPVIVSTVHRAKGLEFDHVVLVGDGDGDAFGEESDASRLHLEYVALSRARDTMVIVDGRGSRGLIVERDWLPGRLQRLSGPRGRLRMSALELTRSDVEAGVPYVGAMTPASEVQRTLSSIRAGAAVTGVLDVVASTADRPVYDLTVGGSTVGRTTAAFGEALASGLSLLPGVWPGELGDMVLTSVETSAGTAEVTEDAGIGPSGLWLVPRIVGLARPGPEVMERVG</sequence>
<reference evidence="8" key="1">
    <citation type="submission" date="2016-10" db="EMBL/GenBank/DDBJ databases">
        <authorList>
            <person name="Varghese N."/>
            <person name="Submissions S."/>
        </authorList>
    </citation>
    <scope>NUCLEOTIDE SEQUENCE [LARGE SCALE GENOMIC DNA]</scope>
    <source>
        <strain evidence="8">DSM 44234</strain>
    </source>
</reference>
<evidence type="ECO:0000313" key="7">
    <source>
        <dbReference type="EMBL" id="SEC27566.1"/>
    </source>
</evidence>
<evidence type="ECO:0000313" key="8">
    <source>
        <dbReference type="Proteomes" id="UP000182241"/>
    </source>
</evidence>
<dbReference type="GO" id="GO:0005524">
    <property type="term" value="F:ATP binding"/>
    <property type="evidence" value="ECO:0007669"/>
    <property type="project" value="UniProtKB-UniRule"/>
</dbReference>
<feature type="domain" description="UvrD-like helicase ATP-binding" evidence="6">
    <location>
        <begin position="4"/>
        <end position="435"/>
    </location>
</feature>
<dbReference type="Gene3D" id="3.40.50.300">
    <property type="entry name" value="P-loop containing nucleotide triphosphate hydrolases"/>
    <property type="match status" value="2"/>
</dbReference>
<evidence type="ECO:0000259" key="6">
    <source>
        <dbReference type="PROSITE" id="PS51198"/>
    </source>
</evidence>
<dbReference type="InterPro" id="IPR027785">
    <property type="entry name" value="UvrD-like_helicase_C"/>
</dbReference>
<keyword evidence="2 5" id="KW-0378">Hydrolase</keyword>
<organism evidence="7 8">
    <name type="scientific">Tsukamurella tyrosinosolvens</name>
    <dbReference type="NCBI Taxonomy" id="57704"/>
    <lineage>
        <taxon>Bacteria</taxon>
        <taxon>Bacillati</taxon>
        <taxon>Actinomycetota</taxon>
        <taxon>Actinomycetes</taxon>
        <taxon>Mycobacteriales</taxon>
        <taxon>Tsukamurellaceae</taxon>
        <taxon>Tsukamurella</taxon>
    </lineage>
</organism>
<keyword evidence="8" id="KW-1185">Reference proteome</keyword>
<dbReference type="InterPro" id="IPR027417">
    <property type="entry name" value="P-loop_NTPase"/>
</dbReference>
<dbReference type="InterPro" id="IPR014016">
    <property type="entry name" value="UvrD-like_ATP-bd"/>
</dbReference>
<dbReference type="Pfam" id="PF00580">
    <property type="entry name" value="UvrD-helicase"/>
    <property type="match status" value="2"/>
</dbReference>
<accession>A0A1H4R6X1</accession>
<dbReference type="Proteomes" id="UP000182241">
    <property type="component" value="Unassembled WGS sequence"/>
</dbReference>
<dbReference type="PANTHER" id="PTHR11070">
    <property type="entry name" value="UVRD / RECB / PCRA DNA HELICASE FAMILY MEMBER"/>
    <property type="match status" value="1"/>
</dbReference>
<evidence type="ECO:0000256" key="3">
    <source>
        <dbReference type="ARBA" id="ARBA00022806"/>
    </source>
</evidence>
<feature type="binding site" evidence="5">
    <location>
        <begin position="25"/>
        <end position="32"/>
    </location>
    <ligand>
        <name>ATP</name>
        <dbReference type="ChEBI" id="CHEBI:30616"/>
    </ligand>
</feature>
<keyword evidence="1 5" id="KW-0547">Nucleotide-binding</keyword>
<keyword evidence="3 5" id="KW-0347">Helicase</keyword>
<dbReference type="EMBL" id="FNSA01000003">
    <property type="protein sequence ID" value="SEC27566.1"/>
    <property type="molecule type" value="Genomic_DNA"/>
</dbReference>
<evidence type="ECO:0000256" key="4">
    <source>
        <dbReference type="ARBA" id="ARBA00022840"/>
    </source>
</evidence>
<dbReference type="RefSeq" id="WP_068742513.1">
    <property type="nucleotide sequence ID" value="NZ_CBDRGN010000001.1"/>
</dbReference>
<dbReference type="Pfam" id="PF13538">
    <property type="entry name" value="UvrD_C_2"/>
    <property type="match status" value="1"/>
</dbReference>